<keyword evidence="3" id="KW-1185">Reference proteome</keyword>
<dbReference type="InterPro" id="IPR016181">
    <property type="entry name" value="Acyl_CoA_acyltransferase"/>
</dbReference>
<dbReference type="InterPro" id="IPR000182">
    <property type="entry name" value="GNAT_dom"/>
</dbReference>
<dbReference type="Pfam" id="PF13302">
    <property type="entry name" value="Acetyltransf_3"/>
    <property type="match status" value="1"/>
</dbReference>
<dbReference type="GO" id="GO:0016747">
    <property type="term" value="F:acyltransferase activity, transferring groups other than amino-acyl groups"/>
    <property type="evidence" value="ECO:0007669"/>
    <property type="project" value="InterPro"/>
</dbReference>
<protein>
    <submittedName>
        <fullName evidence="2">Protein N-acetyltransferase, RimJ/RimL family</fullName>
    </submittedName>
</protein>
<evidence type="ECO:0000313" key="2">
    <source>
        <dbReference type="EMBL" id="SFD92873.1"/>
    </source>
</evidence>
<keyword evidence="2" id="KW-0808">Transferase</keyword>
<dbReference type="AlphaFoldDB" id="A0A1I1WHH3"/>
<dbReference type="Proteomes" id="UP000198639">
    <property type="component" value="Unassembled WGS sequence"/>
</dbReference>
<evidence type="ECO:0000313" key="3">
    <source>
        <dbReference type="Proteomes" id="UP000198639"/>
    </source>
</evidence>
<dbReference type="PANTHER" id="PTHR43792:SF1">
    <property type="entry name" value="N-ACETYLTRANSFERASE DOMAIN-CONTAINING PROTEIN"/>
    <property type="match status" value="1"/>
</dbReference>
<sequence>MLKQWRSSCLCRKLRRFTQPGSFAADVTLCDFSSLASCYAGCKDRVPTVNTISTWKNALFMDQALTFSVPRLHTDRLTLREYRVDDFDLFADHLLNAESSAYLGSADRQSAWRIFNSHAGMWLLNGAGWWSIEDRQTGQLLGTVGAFFRCDSTVMEMGWNTYRAFWGQGIANEAAAAVLAYGFEVRREPKLRALISAGNASSRRVAERLGMSYEMKTELNGKEIDCYTRERT</sequence>
<evidence type="ECO:0000259" key="1">
    <source>
        <dbReference type="PROSITE" id="PS51186"/>
    </source>
</evidence>
<dbReference type="PROSITE" id="PS51186">
    <property type="entry name" value="GNAT"/>
    <property type="match status" value="1"/>
</dbReference>
<dbReference type="SUPFAM" id="SSF55729">
    <property type="entry name" value="Acyl-CoA N-acyltransferases (Nat)"/>
    <property type="match status" value="1"/>
</dbReference>
<feature type="domain" description="N-acetyltransferase" evidence="1">
    <location>
        <begin position="77"/>
        <end position="229"/>
    </location>
</feature>
<gene>
    <name evidence="2" type="ORF">SAMN05216204_14620</name>
</gene>
<dbReference type="InterPro" id="IPR051531">
    <property type="entry name" value="N-acetyltransferase"/>
</dbReference>
<reference evidence="3" key="1">
    <citation type="submission" date="2016-10" db="EMBL/GenBank/DDBJ databases">
        <authorList>
            <person name="Varghese N."/>
            <person name="Submissions S."/>
        </authorList>
    </citation>
    <scope>NUCLEOTIDE SEQUENCE [LARGE SCALE GENOMIC DNA]</scope>
    <source>
        <strain evidence="3">CGMCC 1.12041</strain>
    </source>
</reference>
<dbReference type="EMBL" id="FOLD01000046">
    <property type="protein sequence ID" value="SFD92873.1"/>
    <property type="molecule type" value="Genomic_DNA"/>
</dbReference>
<proteinExistence type="predicted"/>
<name>A0A1I1WHH3_9BURK</name>
<accession>A0A1I1WHH3</accession>
<dbReference type="Gene3D" id="3.40.630.30">
    <property type="match status" value="1"/>
</dbReference>
<organism evidence="2 3">
    <name type="scientific">Massilia yuzhufengensis</name>
    <dbReference type="NCBI Taxonomy" id="1164594"/>
    <lineage>
        <taxon>Bacteria</taxon>
        <taxon>Pseudomonadati</taxon>
        <taxon>Pseudomonadota</taxon>
        <taxon>Betaproteobacteria</taxon>
        <taxon>Burkholderiales</taxon>
        <taxon>Oxalobacteraceae</taxon>
        <taxon>Telluria group</taxon>
        <taxon>Massilia</taxon>
    </lineage>
</organism>
<dbReference type="PANTHER" id="PTHR43792">
    <property type="entry name" value="GNAT FAMILY, PUTATIVE (AFU_ORTHOLOGUE AFUA_3G00765)-RELATED-RELATED"/>
    <property type="match status" value="1"/>
</dbReference>
<dbReference type="STRING" id="1164594.SAMN05216204_14620"/>